<dbReference type="STRING" id="35608.A0A2U1L0J2"/>
<evidence type="ECO:0000313" key="4">
    <source>
        <dbReference type="Proteomes" id="UP000245207"/>
    </source>
</evidence>
<dbReference type="OrthoDB" id="2272416at2759"/>
<keyword evidence="1" id="KW-0812">Transmembrane</keyword>
<proteinExistence type="predicted"/>
<keyword evidence="4" id="KW-1185">Reference proteome</keyword>
<sequence>MVTTRQTDEFTSNPAFEAAVQRWVDALMPSITARIAIEMERNRAGTSGGSSGSNPPNDITTWLGKFSKEKPKSFSSVTSPSEAEDWLGHIEKIFEVLACGDEFKARLAAYKFEGDALNWGKSYKAAKGDDFMNTLTWAGFRVIFLLHYFPLSEQEKFEREYHNIYQYENETSTAFMKRFLRLAGFMGAKAGSQAEQAKKFKWALRDEVLEGIVNMHFDDVAQVANAVRNLEILKERGKQGVKRNYDGEPVRPAQGNAQRRNEFRVMIVGLLTLGDRTGRVMIVVVMIIVSMIGGTIIGVMMLVGMTNRGITIRGQAVTYSSGVNGIIELQVHLDRRDVRARLPARIAGSCIRVYSAIRLLGLVSYVVIRGTWRGIVLRRVTTTTEVLVGIGSQLILAEFML</sequence>
<comment type="caution">
    <text evidence="3">The sequence shown here is derived from an EMBL/GenBank/DDBJ whole genome shotgun (WGS) entry which is preliminary data.</text>
</comment>
<keyword evidence="1" id="KW-1133">Transmembrane helix</keyword>
<name>A0A2U1L0J2_ARTAN</name>
<feature type="transmembrane region" description="Helical" evidence="1">
    <location>
        <begin position="280"/>
        <end position="303"/>
    </location>
</feature>
<dbReference type="InterPro" id="IPR005162">
    <property type="entry name" value="Retrotrans_gag_dom"/>
</dbReference>
<reference evidence="3 4" key="1">
    <citation type="journal article" date="2018" name="Mol. Plant">
        <title>The genome of Artemisia annua provides insight into the evolution of Asteraceae family and artemisinin biosynthesis.</title>
        <authorList>
            <person name="Shen Q."/>
            <person name="Zhang L."/>
            <person name="Liao Z."/>
            <person name="Wang S."/>
            <person name="Yan T."/>
            <person name="Shi P."/>
            <person name="Liu M."/>
            <person name="Fu X."/>
            <person name="Pan Q."/>
            <person name="Wang Y."/>
            <person name="Lv Z."/>
            <person name="Lu X."/>
            <person name="Zhang F."/>
            <person name="Jiang W."/>
            <person name="Ma Y."/>
            <person name="Chen M."/>
            <person name="Hao X."/>
            <person name="Li L."/>
            <person name="Tang Y."/>
            <person name="Lv G."/>
            <person name="Zhou Y."/>
            <person name="Sun X."/>
            <person name="Brodelius P.E."/>
            <person name="Rose J.K.C."/>
            <person name="Tang K."/>
        </authorList>
    </citation>
    <scope>NUCLEOTIDE SEQUENCE [LARGE SCALE GENOMIC DNA]</scope>
    <source>
        <strain evidence="4">cv. Huhao1</strain>
        <tissue evidence="3">Leaf</tissue>
    </source>
</reference>
<dbReference type="EMBL" id="PKPP01012356">
    <property type="protein sequence ID" value="PWA42499.1"/>
    <property type="molecule type" value="Genomic_DNA"/>
</dbReference>
<evidence type="ECO:0000313" key="3">
    <source>
        <dbReference type="EMBL" id="PWA42499.1"/>
    </source>
</evidence>
<dbReference type="Pfam" id="PF03732">
    <property type="entry name" value="Retrotrans_gag"/>
    <property type="match status" value="1"/>
</dbReference>
<evidence type="ECO:0000256" key="1">
    <source>
        <dbReference type="SAM" id="Phobius"/>
    </source>
</evidence>
<accession>A0A2U1L0J2</accession>
<protein>
    <submittedName>
        <fullName evidence="3">Zinc finger, CCHC-type, Retrotransposon gag domain protein</fullName>
    </submittedName>
</protein>
<keyword evidence="1" id="KW-0472">Membrane</keyword>
<gene>
    <name evidence="3" type="ORF">CTI12_AA543560</name>
</gene>
<organism evidence="3 4">
    <name type="scientific">Artemisia annua</name>
    <name type="common">Sweet wormwood</name>
    <dbReference type="NCBI Taxonomy" id="35608"/>
    <lineage>
        <taxon>Eukaryota</taxon>
        <taxon>Viridiplantae</taxon>
        <taxon>Streptophyta</taxon>
        <taxon>Embryophyta</taxon>
        <taxon>Tracheophyta</taxon>
        <taxon>Spermatophyta</taxon>
        <taxon>Magnoliopsida</taxon>
        <taxon>eudicotyledons</taxon>
        <taxon>Gunneridae</taxon>
        <taxon>Pentapetalae</taxon>
        <taxon>asterids</taxon>
        <taxon>campanulids</taxon>
        <taxon>Asterales</taxon>
        <taxon>Asteraceae</taxon>
        <taxon>Asteroideae</taxon>
        <taxon>Anthemideae</taxon>
        <taxon>Artemisiinae</taxon>
        <taxon>Artemisia</taxon>
    </lineage>
</organism>
<dbReference type="AlphaFoldDB" id="A0A2U1L0J2"/>
<dbReference type="Proteomes" id="UP000245207">
    <property type="component" value="Unassembled WGS sequence"/>
</dbReference>
<evidence type="ECO:0000259" key="2">
    <source>
        <dbReference type="Pfam" id="PF03732"/>
    </source>
</evidence>
<feature type="domain" description="Retrotransposon gag" evidence="2">
    <location>
        <begin position="107"/>
        <end position="201"/>
    </location>
</feature>